<dbReference type="Proteomes" id="UP000017836">
    <property type="component" value="Unassembled WGS sequence"/>
</dbReference>
<proteinExistence type="predicted"/>
<organism evidence="1 2">
    <name type="scientific">Amborella trichopoda</name>
    <dbReference type="NCBI Taxonomy" id="13333"/>
    <lineage>
        <taxon>Eukaryota</taxon>
        <taxon>Viridiplantae</taxon>
        <taxon>Streptophyta</taxon>
        <taxon>Embryophyta</taxon>
        <taxon>Tracheophyta</taxon>
        <taxon>Spermatophyta</taxon>
        <taxon>Magnoliopsida</taxon>
        <taxon>Amborellales</taxon>
        <taxon>Amborellaceae</taxon>
        <taxon>Amborella</taxon>
    </lineage>
</organism>
<sequence length="93" mass="10420">MEFFSFRDVMLDLWSVQSRKTMYGGLMPAQCQKVKDVGDMMIGEPVIDAPVNDGGYLMIGEPVIDAPVNYGRNYNSPKVAKFLIATRTKSVRI</sequence>
<dbReference type="Gramene" id="ERM96307">
    <property type="protein sequence ID" value="ERM96307"/>
    <property type="gene ID" value="AMTR_s00001p00186670"/>
</dbReference>
<evidence type="ECO:0000313" key="1">
    <source>
        <dbReference type="EMBL" id="ERM96307.1"/>
    </source>
</evidence>
<name>W1NKG6_AMBTC</name>
<keyword evidence="2" id="KW-1185">Reference proteome</keyword>
<accession>W1NKG6</accession>
<evidence type="ECO:0000313" key="2">
    <source>
        <dbReference type="Proteomes" id="UP000017836"/>
    </source>
</evidence>
<dbReference type="HOGENOM" id="CLU_2402589_0_0_1"/>
<protein>
    <submittedName>
        <fullName evidence="1">Uncharacterized protein</fullName>
    </submittedName>
</protein>
<dbReference type="EMBL" id="KI397142">
    <property type="protein sequence ID" value="ERM96307.1"/>
    <property type="molecule type" value="Genomic_DNA"/>
</dbReference>
<dbReference type="AlphaFoldDB" id="W1NKG6"/>
<reference evidence="2" key="1">
    <citation type="journal article" date="2013" name="Science">
        <title>The Amborella genome and the evolution of flowering plants.</title>
        <authorList>
            <consortium name="Amborella Genome Project"/>
        </authorList>
    </citation>
    <scope>NUCLEOTIDE SEQUENCE [LARGE SCALE GENOMIC DNA]</scope>
</reference>
<gene>
    <name evidence="1" type="ORF">AMTR_s00001p00186670</name>
</gene>